<name>A0A1I2EB49_9BACT</name>
<protein>
    <submittedName>
        <fullName evidence="1">Uncharacterized protein</fullName>
    </submittedName>
</protein>
<dbReference type="OrthoDB" id="241830at68525"/>
<dbReference type="RefSeq" id="WP_096332521.1">
    <property type="nucleotide sequence ID" value="NZ_FOMX01000022.1"/>
</dbReference>
<evidence type="ECO:0000313" key="1">
    <source>
        <dbReference type="EMBL" id="SFE90234.1"/>
    </source>
</evidence>
<reference evidence="2" key="1">
    <citation type="submission" date="2016-10" db="EMBL/GenBank/DDBJ databases">
        <authorList>
            <person name="Varghese N."/>
            <person name="Submissions S."/>
        </authorList>
    </citation>
    <scope>NUCLEOTIDE SEQUENCE [LARGE SCALE GENOMIC DNA]</scope>
    <source>
        <strain evidence="2">ATCC 25963</strain>
    </source>
</reference>
<organism evidence="1 2">
    <name type="scientific">Nannocystis exedens</name>
    <dbReference type="NCBI Taxonomy" id="54"/>
    <lineage>
        <taxon>Bacteria</taxon>
        <taxon>Pseudomonadati</taxon>
        <taxon>Myxococcota</taxon>
        <taxon>Polyangia</taxon>
        <taxon>Nannocystales</taxon>
        <taxon>Nannocystaceae</taxon>
        <taxon>Nannocystis</taxon>
    </lineage>
</organism>
<proteinExistence type="predicted"/>
<gene>
    <name evidence="1" type="ORF">SAMN02745121_05997</name>
</gene>
<dbReference type="Proteomes" id="UP000199400">
    <property type="component" value="Unassembled WGS sequence"/>
</dbReference>
<sequence length="166" mass="18159">MGFFDKAKQFLGGKNMASVAITVIERQPAETATFPVTDSVLKGTMVITAQQECTLLATKYEVWLYIKKDEVDSPNLVRAEKDPEPNVSYSDSCLKMPCDLKPGQVITQPWMVSEVDLAGILARNGFPDPNAATRDPRVRLVVKCIADVKGSPFDPSAEVTVRLAPT</sequence>
<dbReference type="EMBL" id="FOMX01000022">
    <property type="protein sequence ID" value="SFE90234.1"/>
    <property type="molecule type" value="Genomic_DNA"/>
</dbReference>
<dbReference type="AlphaFoldDB" id="A0A1I2EB49"/>
<evidence type="ECO:0000313" key="2">
    <source>
        <dbReference type="Proteomes" id="UP000199400"/>
    </source>
</evidence>
<accession>A0A1I2EB49</accession>
<keyword evidence="2" id="KW-1185">Reference proteome</keyword>